<evidence type="ECO:0000313" key="1">
    <source>
        <dbReference type="EMBL" id="MCT7970221.1"/>
    </source>
</evidence>
<protein>
    <submittedName>
        <fullName evidence="1">Uncharacterized protein</fullName>
    </submittedName>
</protein>
<organism evidence="1 2">
    <name type="scientific">Laspinema palackyanum D2a</name>
    <dbReference type="NCBI Taxonomy" id="2953684"/>
    <lineage>
        <taxon>Bacteria</taxon>
        <taxon>Bacillati</taxon>
        <taxon>Cyanobacteriota</taxon>
        <taxon>Cyanophyceae</taxon>
        <taxon>Oscillatoriophycideae</taxon>
        <taxon>Oscillatoriales</taxon>
        <taxon>Laspinemataceae</taxon>
        <taxon>Laspinema</taxon>
        <taxon>Laspinema palackyanum</taxon>
    </lineage>
</organism>
<sequence length="163" mass="18876">MIEQWTGFSIDFIKNSGFDSNFYPFSYKLHPFKIEKKWTGFGSLDYVGCNGSRKHKDSISSPKEYYAFLMVRNDGFIAKGIRQPRLKLAIQKPGTLIILKRHCYHHVILDARLKFGGANLPETQGRFWIAIGSVFDIKPTRSEVFQLFQQFLYKINGLEGQSR</sequence>
<dbReference type="EMBL" id="JAMXFF010000081">
    <property type="protein sequence ID" value="MCT7970221.1"/>
    <property type="molecule type" value="Genomic_DNA"/>
</dbReference>
<dbReference type="Proteomes" id="UP001525890">
    <property type="component" value="Unassembled WGS sequence"/>
</dbReference>
<evidence type="ECO:0000313" key="2">
    <source>
        <dbReference type="Proteomes" id="UP001525890"/>
    </source>
</evidence>
<dbReference type="RefSeq" id="WP_368009645.1">
    <property type="nucleotide sequence ID" value="NZ_JAMXFF010000081.1"/>
</dbReference>
<gene>
    <name evidence="1" type="ORF">NG799_28295</name>
</gene>
<accession>A0ABT2N3B8</accession>
<keyword evidence="2" id="KW-1185">Reference proteome</keyword>
<proteinExistence type="predicted"/>
<reference evidence="1 2" key="1">
    <citation type="journal article" date="2022" name="Front. Microbiol.">
        <title>High genomic differentiation and limited gene flow indicate recent cryptic speciation within the genus Laspinema (cyanobacteria).</title>
        <authorList>
            <person name="Stanojkovic A."/>
            <person name="Skoupy S."/>
            <person name="Skaloud P."/>
            <person name="Dvorak P."/>
        </authorList>
    </citation>
    <scope>NUCLEOTIDE SEQUENCE [LARGE SCALE GENOMIC DNA]</scope>
    <source>
        <strain evidence="1 2">D2a</strain>
    </source>
</reference>
<name>A0ABT2N3B8_9CYAN</name>
<comment type="caution">
    <text evidence="1">The sequence shown here is derived from an EMBL/GenBank/DDBJ whole genome shotgun (WGS) entry which is preliminary data.</text>
</comment>